<accession>A0A552V705</accession>
<evidence type="ECO:0000313" key="3">
    <source>
        <dbReference type="Proteomes" id="UP000319424"/>
    </source>
</evidence>
<proteinExistence type="predicted"/>
<evidence type="ECO:0000313" key="2">
    <source>
        <dbReference type="EMBL" id="TRW26249.1"/>
    </source>
</evidence>
<dbReference type="EMBL" id="VJXW01000007">
    <property type="protein sequence ID" value="TRW26249.1"/>
    <property type="molecule type" value="Genomic_DNA"/>
</dbReference>
<organism evidence="2 3">
    <name type="scientific">Criibacterium bergeronii</name>
    <dbReference type="NCBI Taxonomy" id="1871336"/>
    <lineage>
        <taxon>Bacteria</taxon>
        <taxon>Bacillati</taxon>
        <taxon>Bacillota</taxon>
        <taxon>Clostridia</taxon>
        <taxon>Peptostreptococcales</taxon>
        <taxon>Filifactoraceae</taxon>
        <taxon>Criibacterium</taxon>
    </lineage>
</organism>
<dbReference type="PANTHER" id="PTHR37812:SF1">
    <property type="entry name" value="MU-LIKE PROPHAGE FLUMU PROTEIN C"/>
    <property type="match status" value="1"/>
</dbReference>
<dbReference type="RefSeq" id="WP_144398179.1">
    <property type="nucleotide sequence ID" value="NZ_VJXW01000007.1"/>
</dbReference>
<dbReference type="InterPro" id="IPR009057">
    <property type="entry name" value="Homeodomain-like_sf"/>
</dbReference>
<dbReference type="Proteomes" id="UP000319424">
    <property type="component" value="Unassembled WGS sequence"/>
</dbReference>
<dbReference type="PANTHER" id="PTHR37812">
    <property type="entry name" value="MU-LIKE PROPHAGE FLUMU PROTEIN C"/>
    <property type="match status" value="1"/>
</dbReference>
<gene>
    <name evidence="2" type="ORF">FL857_06060</name>
</gene>
<comment type="caution">
    <text evidence="2">The sequence shown here is derived from an EMBL/GenBank/DDBJ whole genome shotgun (WGS) entry which is preliminary data.</text>
</comment>
<dbReference type="InterPro" id="IPR052411">
    <property type="entry name" value="c-mor_Regulatory_Protein"/>
</dbReference>
<feature type="domain" description="Mor transcription activator" evidence="1">
    <location>
        <begin position="18"/>
        <end position="89"/>
    </location>
</feature>
<reference evidence="2 3" key="1">
    <citation type="submission" date="2019-07" db="EMBL/GenBank/DDBJ databases">
        <title>Criibacterium bergeronii gen. nov., sp. nov. isolated from human clinical samples.</title>
        <authorList>
            <person name="Maheux A.F."/>
            <person name="Boudreau D.K."/>
            <person name="Berube E."/>
            <person name="Brodeur S."/>
            <person name="Bernard K.A."/>
            <person name="Abed J.Y."/>
            <person name="Ducrey E."/>
            <person name="Guay E.F."/>
            <person name="Raymond F."/>
            <person name="Corbeil J."/>
            <person name="Domingo M.-C."/>
            <person name="Roy P.H."/>
            <person name="Boissinot M."/>
            <person name="Tocheva E.I."/>
            <person name="Omar R.F."/>
        </authorList>
    </citation>
    <scope>NUCLEOTIDE SEQUENCE [LARGE SCALE GENOMIC DNA]</scope>
    <source>
        <strain evidence="2 3">CCRI-24246</strain>
    </source>
</reference>
<name>A0A552V705_9FIRM</name>
<dbReference type="Gene3D" id="1.10.10.60">
    <property type="entry name" value="Homeodomain-like"/>
    <property type="match status" value="1"/>
</dbReference>
<dbReference type="AlphaFoldDB" id="A0A552V705"/>
<dbReference type="Pfam" id="PF08765">
    <property type="entry name" value="Mor"/>
    <property type="match status" value="1"/>
</dbReference>
<evidence type="ECO:0000259" key="1">
    <source>
        <dbReference type="Pfam" id="PF08765"/>
    </source>
</evidence>
<dbReference type="OrthoDB" id="1957300at2"/>
<protein>
    <submittedName>
        <fullName evidence="2">DNA-binding protein</fullName>
    </submittedName>
</protein>
<dbReference type="SUPFAM" id="SSF46689">
    <property type="entry name" value="Homeodomain-like"/>
    <property type="match status" value="1"/>
</dbReference>
<keyword evidence="2" id="KW-0238">DNA-binding</keyword>
<dbReference type="GO" id="GO:0003677">
    <property type="term" value="F:DNA binding"/>
    <property type="evidence" value="ECO:0007669"/>
    <property type="project" value="UniProtKB-KW"/>
</dbReference>
<sequence>MANFLEFIELDDIKNDEQRALAQVIGIEAYIRLVKQYGGTNVYVLKEESLTKSIRDDKIKKEFNGRNYQFLAKKYNLTEQRIRVIINGSDEYKQIRFFEEGCL</sequence>
<dbReference type="InterPro" id="IPR014875">
    <property type="entry name" value="Mor_transcription_activator"/>
</dbReference>